<dbReference type="GO" id="GO:0016233">
    <property type="term" value="P:telomere capping"/>
    <property type="evidence" value="ECO:0007669"/>
    <property type="project" value="TreeGrafter"/>
</dbReference>
<dbReference type="GO" id="GO:0010521">
    <property type="term" value="F:telomerase inhibitor activity"/>
    <property type="evidence" value="ECO:0007669"/>
    <property type="project" value="TreeGrafter"/>
</dbReference>
<evidence type="ECO:0000256" key="1">
    <source>
        <dbReference type="ARBA" id="ARBA00004123"/>
    </source>
</evidence>
<sequence length="372" mass="42767">MTDIIEQLKNLGVKPLNEFQHGTKEKLYGVIQLAKPHYKSRGPDYIKVMNITDPSLGWENPRFSINMFYPEPEAFPFSAAEGDIVIFTDMRVTLYQGTKKQMLLDKSVSRWAIMDRVTSNIRPTGHKQTQYTLTDNDVEIVNLLKNWYRETTGSADDQMDVDLPGNQVRAVEDNSVDIMNHPTMYATGGNRPILPTNKILGHSRFLDYIGMVVASHKYERVNDCHVLLLTDYTENPKPMSGYEASETIDPKYLIQGTLWDEHARGCPELKFGDIVYLKNLQSKISQFGVMEVVLRGEKNPQTGYGKCKIQKFDHPDHIYVQALKLRQERYEKKFKRSTSEKIQEVTPAKVITGLFHDSPFTTIYKNENVIYN</sequence>
<comment type="caution">
    <text evidence="10">The sequence shown here is derived from an EMBL/GenBank/DDBJ whole genome shotgun (WGS) entry which is preliminary data.</text>
</comment>
<dbReference type="EMBL" id="JAEPRB010000149">
    <property type="protein sequence ID" value="KAG2220201.1"/>
    <property type="molecule type" value="Genomic_DNA"/>
</dbReference>
<dbReference type="AlphaFoldDB" id="A0A8H7S2B7"/>
<evidence type="ECO:0000256" key="8">
    <source>
        <dbReference type="ARBA" id="ARBA00023242"/>
    </source>
</evidence>
<proteinExistence type="inferred from homology"/>
<gene>
    <name evidence="10" type="ORF">INT45_005374</name>
</gene>
<evidence type="ECO:0000256" key="3">
    <source>
        <dbReference type="ARBA" id="ARBA00008442"/>
    </source>
</evidence>
<evidence type="ECO:0000256" key="5">
    <source>
        <dbReference type="ARBA" id="ARBA00022454"/>
    </source>
</evidence>
<evidence type="ECO:0000256" key="4">
    <source>
        <dbReference type="ARBA" id="ARBA00015253"/>
    </source>
</evidence>
<dbReference type="GO" id="GO:0098505">
    <property type="term" value="F:G-rich strand telomeric DNA binding"/>
    <property type="evidence" value="ECO:0007669"/>
    <property type="project" value="TreeGrafter"/>
</dbReference>
<evidence type="ECO:0000256" key="2">
    <source>
        <dbReference type="ARBA" id="ARBA00004574"/>
    </source>
</evidence>
<comment type="subcellular location">
    <subcellularLocation>
        <location evidence="2">Chromosome</location>
        <location evidence="2">Telomere</location>
    </subcellularLocation>
    <subcellularLocation>
        <location evidence="1">Nucleus</location>
    </subcellularLocation>
</comment>
<dbReference type="InterPro" id="IPR011564">
    <property type="entry name" value="Telomer_end-bd_POT1/Cdc13"/>
</dbReference>
<feature type="domain" description="Telomeric single stranded DNA binding POT1/Cdc13" evidence="9">
    <location>
        <begin position="13"/>
        <end position="149"/>
    </location>
</feature>
<dbReference type="InterPro" id="IPR032042">
    <property type="entry name" value="POT1PC"/>
</dbReference>
<comment type="similarity">
    <text evidence="3">Belongs to the telombin family.</text>
</comment>
<keyword evidence="8" id="KW-0539">Nucleus</keyword>
<evidence type="ECO:0000256" key="6">
    <source>
        <dbReference type="ARBA" id="ARBA00022895"/>
    </source>
</evidence>
<keyword evidence="6" id="KW-0779">Telomere</keyword>
<dbReference type="PANTHER" id="PTHR14513:SF0">
    <property type="entry name" value="PROTECTION OF TELOMERES PROTEIN 1"/>
    <property type="match status" value="1"/>
</dbReference>
<keyword evidence="11" id="KW-1185">Reference proteome</keyword>
<dbReference type="GO" id="GO:0000783">
    <property type="term" value="C:nuclear telomere cap complex"/>
    <property type="evidence" value="ECO:0007669"/>
    <property type="project" value="TreeGrafter"/>
</dbReference>
<reference evidence="10 11" key="1">
    <citation type="submission" date="2020-12" db="EMBL/GenBank/DDBJ databases">
        <title>Metabolic potential, ecology and presence of endohyphal bacteria is reflected in genomic diversity of Mucoromycotina.</title>
        <authorList>
            <person name="Muszewska A."/>
            <person name="Okrasinska A."/>
            <person name="Steczkiewicz K."/>
            <person name="Drgas O."/>
            <person name="Orlowska M."/>
            <person name="Perlinska-Lenart U."/>
            <person name="Aleksandrzak-Piekarczyk T."/>
            <person name="Szatraj K."/>
            <person name="Zielenkiewicz U."/>
            <person name="Pilsyk S."/>
            <person name="Malc E."/>
            <person name="Mieczkowski P."/>
            <person name="Kruszewska J.S."/>
            <person name="Biernat P."/>
            <person name="Pawlowska J."/>
        </authorList>
    </citation>
    <scope>NUCLEOTIDE SEQUENCE [LARGE SCALE GENOMIC DNA]</scope>
    <source>
        <strain evidence="10 11">CBS 142.35</strain>
    </source>
</reference>
<dbReference type="SMART" id="SM00976">
    <property type="entry name" value="Telo_bind"/>
    <property type="match status" value="1"/>
</dbReference>
<dbReference type="Proteomes" id="UP000646827">
    <property type="component" value="Unassembled WGS sequence"/>
</dbReference>
<evidence type="ECO:0000256" key="7">
    <source>
        <dbReference type="ARBA" id="ARBA00023125"/>
    </source>
</evidence>
<dbReference type="Gene3D" id="2.40.50.140">
    <property type="entry name" value="Nucleic acid-binding proteins"/>
    <property type="match status" value="2"/>
</dbReference>
<dbReference type="Pfam" id="PF16686">
    <property type="entry name" value="POT1PC"/>
    <property type="match status" value="1"/>
</dbReference>
<dbReference type="Pfam" id="PF02765">
    <property type="entry name" value="POT1"/>
    <property type="match status" value="1"/>
</dbReference>
<keyword evidence="5" id="KW-0158">Chromosome</keyword>
<evidence type="ECO:0000313" key="10">
    <source>
        <dbReference type="EMBL" id="KAG2220201.1"/>
    </source>
</evidence>
<name>A0A8H7S2B7_9FUNG</name>
<evidence type="ECO:0000259" key="9">
    <source>
        <dbReference type="SMART" id="SM00976"/>
    </source>
</evidence>
<dbReference type="SUPFAM" id="SSF50249">
    <property type="entry name" value="Nucleic acid-binding proteins"/>
    <property type="match status" value="2"/>
</dbReference>
<dbReference type="GO" id="GO:0032210">
    <property type="term" value="P:regulation of telomere maintenance via telomerase"/>
    <property type="evidence" value="ECO:0007669"/>
    <property type="project" value="TreeGrafter"/>
</dbReference>
<dbReference type="InterPro" id="IPR012340">
    <property type="entry name" value="NA-bd_OB-fold"/>
</dbReference>
<accession>A0A8H7S2B7</accession>
<dbReference type="OrthoDB" id="2186770at2759"/>
<organism evidence="10 11">
    <name type="scientific">Circinella minor</name>
    <dbReference type="NCBI Taxonomy" id="1195481"/>
    <lineage>
        <taxon>Eukaryota</taxon>
        <taxon>Fungi</taxon>
        <taxon>Fungi incertae sedis</taxon>
        <taxon>Mucoromycota</taxon>
        <taxon>Mucoromycotina</taxon>
        <taxon>Mucoromycetes</taxon>
        <taxon>Mucorales</taxon>
        <taxon>Lichtheimiaceae</taxon>
        <taxon>Circinella</taxon>
    </lineage>
</organism>
<protein>
    <recommendedName>
        <fullName evidence="4">Protection of telomeres protein 1</fullName>
    </recommendedName>
</protein>
<dbReference type="PANTHER" id="PTHR14513">
    <property type="entry name" value="PROTECTION OF TELOMERES 1"/>
    <property type="match status" value="1"/>
</dbReference>
<dbReference type="InterPro" id="IPR028389">
    <property type="entry name" value="POT1"/>
</dbReference>
<keyword evidence="7" id="KW-0238">DNA-binding</keyword>
<evidence type="ECO:0000313" key="11">
    <source>
        <dbReference type="Proteomes" id="UP000646827"/>
    </source>
</evidence>